<reference evidence="2" key="1">
    <citation type="journal article" date="2020" name="Stud. Mycol.">
        <title>101 Dothideomycetes genomes: A test case for predicting lifestyles and emergence of pathogens.</title>
        <authorList>
            <person name="Haridas S."/>
            <person name="Albert R."/>
            <person name="Binder M."/>
            <person name="Bloem J."/>
            <person name="LaButti K."/>
            <person name="Salamov A."/>
            <person name="Andreopoulos B."/>
            <person name="Baker S."/>
            <person name="Barry K."/>
            <person name="Bills G."/>
            <person name="Bluhm B."/>
            <person name="Cannon C."/>
            <person name="Castanera R."/>
            <person name="Culley D."/>
            <person name="Daum C."/>
            <person name="Ezra D."/>
            <person name="Gonzalez J."/>
            <person name="Henrissat B."/>
            <person name="Kuo A."/>
            <person name="Liang C."/>
            <person name="Lipzen A."/>
            <person name="Lutzoni F."/>
            <person name="Magnuson J."/>
            <person name="Mondo S."/>
            <person name="Nolan M."/>
            <person name="Ohm R."/>
            <person name="Pangilinan J."/>
            <person name="Park H.-J."/>
            <person name="Ramirez L."/>
            <person name="Alfaro M."/>
            <person name="Sun H."/>
            <person name="Tritt A."/>
            <person name="Yoshinaga Y."/>
            <person name="Zwiers L.-H."/>
            <person name="Turgeon B."/>
            <person name="Goodwin S."/>
            <person name="Spatafora J."/>
            <person name="Crous P."/>
            <person name="Grigoriev I."/>
        </authorList>
    </citation>
    <scope>NUCLEOTIDE SEQUENCE [LARGE SCALE GENOMIC DNA]</scope>
    <source>
        <strain evidence="2">CBS 304.66</strain>
    </source>
</reference>
<evidence type="ECO:0000313" key="2">
    <source>
        <dbReference type="Proteomes" id="UP000800093"/>
    </source>
</evidence>
<name>A0A9P4N8V8_9PLEO</name>
<sequence length="188" mass="19941">MCMYVPAGNAGLNLPTDAALRGRACAIGRLHGPRLVFARRRECRSRDGLMFLTSDGLTSRRDAMLFPARAHGLPCAKRLAPACKPRIPGLPAGRIVAGFPADGTWSAANPCPCSIMIHAARPVPLWHAAVGTADSWSSPGCAPFMPERCRCFLRAGSWWSPSAGGVCRSSPDAASNIFPYPPCSPIGQ</sequence>
<dbReference type="Proteomes" id="UP000800093">
    <property type="component" value="Unassembled WGS sequence"/>
</dbReference>
<dbReference type="AlphaFoldDB" id="A0A9P4N8V8"/>
<organism evidence="1 2">
    <name type="scientific">Lojkania enalia</name>
    <dbReference type="NCBI Taxonomy" id="147567"/>
    <lineage>
        <taxon>Eukaryota</taxon>
        <taxon>Fungi</taxon>
        <taxon>Dikarya</taxon>
        <taxon>Ascomycota</taxon>
        <taxon>Pezizomycotina</taxon>
        <taxon>Dothideomycetes</taxon>
        <taxon>Pleosporomycetidae</taxon>
        <taxon>Pleosporales</taxon>
        <taxon>Pleosporales incertae sedis</taxon>
        <taxon>Lojkania</taxon>
    </lineage>
</organism>
<keyword evidence="2" id="KW-1185">Reference proteome</keyword>
<gene>
    <name evidence="1" type="ORF">CC78DRAFT_108629</name>
</gene>
<proteinExistence type="predicted"/>
<evidence type="ECO:0000313" key="1">
    <source>
        <dbReference type="EMBL" id="KAF2266816.1"/>
    </source>
</evidence>
<accession>A0A9P4N8V8</accession>
<protein>
    <submittedName>
        <fullName evidence="1">Uncharacterized protein</fullName>
    </submittedName>
</protein>
<comment type="caution">
    <text evidence="1">The sequence shown here is derived from an EMBL/GenBank/DDBJ whole genome shotgun (WGS) entry which is preliminary data.</text>
</comment>
<dbReference type="EMBL" id="ML986595">
    <property type="protein sequence ID" value="KAF2266816.1"/>
    <property type="molecule type" value="Genomic_DNA"/>
</dbReference>